<keyword evidence="5" id="KW-0812">Transmembrane</keyword>
<dbReference type="InterPro" id="IPR002110">
    <property type="entry name" value="Ankyrin_rpt"/>
</dbReference>
<dbReference type="InterPro" id="IPR036770">
    <property type="entry name" value="Ankyrin_rpt-contain_sf"/>
</dbReference>
<keyword evidence="7" id="KW-1185">Reference proteome</keyword>
<keyword evidence="5" id="KW-0472">Membrane</keyword>
<dbReference type="OrthoDB" id="411104at2759"/>
<dbReference type="PROSITE" id="PS50088">
    <property type="entry name" value="ANK_REPEAT"/>
    <property type="match status" value="1"/>
</dbReference>
<dbReference type="Gene3D" id="1.25.40.20">
    <property type="entry name" value="Ankyrin repeat-containing domain"/>
    <property type="match status" value="1"/>
</dbReference>
<dbReference type="AlphaFoldDB" id="A0A812M5L8"/>
<keyword evidence="1" id="KW-0677">Repeat</keyword>
<dbReference type="PANTHER" id="PTHR24189">
    <property type="entry name" value="MYOTROPHIN"/>
    <property type="match status" value="1"/>
</dbReference>
<name>A0A812M5L8_9DINO</name>
<feature type="repeat" description="ANK" evidence="3">
    <location>
        <begin position="224"/>
        <end position="256"/>
    </location>
</feature>
<dbReference type="InterPro" id="IPR050745">
    <property type="entry name" value="Multifunctional_regulatory"/>
</dbReference>
<evidence type="ECO:0000313" key="7">
    <source>
        <dbReference type="Proteomes" id="UP000601435"/>
    </source>
</evidence>
<evidence type="ECO:0000256" key="2">
    <source>
        <dbReference type="ARBA" id="ARBA00023043"/>
    </source>
</evidence>
<keyword evidence="2 3" id="KW-0040">ANK repeat</keyword>
<feature type="transmembrane region" description="Helical" evidence="5">
    <location>
        <begin position="707"/>
        <end position="725"/>
    </location>
</feature>
<comment type="caution">
    <text evidence="6">The sequence shown here is derived from an EMBL/GenBank/DDBJ whole genome shotgun (WGS) entry which is preliminary data.</text>
</comment>
<feature type="transmembrane region" description="Helical" evidence="5">
    <location>
        <begin position="580"/>
        <end position="606"/>
    </location>
</feature>
<dbReference type="Proteomes" id="UP000601435">
    <property type="component" value="Unassembled WGS sequence"/>
</dbReference>
<evidence type="ECO:0000256" key="1">
    <source>
        <dbReference type="ARBA" id="ARBA00022737"/>
    </source>
</evidence>
<reference evidence="6" key="1">
    <citation type="submission" date="2021-02" db="EMBL/GenBank/DDBJ databases">
        <authorList>
            <person name="Dougan E. K."/>
            <person name="Rhodes N."/>
            <person name="Thang M."/>
            <person name="Chan C."/>
        </authorList>
    </citation>
    <scope>NUCLEOTIDE SEQUENCE</scope>
</reference>
<proteinExistence type="predicted"/>
<organism evidence="6 7">
    <name type="scientific">Symbiodinium necroappetens</name>
    <dbReference type="NCBI Taxonomy" id="1628268"/>
    <lineage>
        <taxon>Eukaryota</taxon>
        <taxon>Sar</taxon>
        <taxon>Alveolata</taxon>
        <taxon>Dinophyceae</taxon>
        <taxon>Suessiales</taxon>
        <taxon>Symbiodiniaceae</taxon>
        <taxon>Symbiodinium</taxon>
    </lineage>
</organism>
<feature type="transmembrane region" description="Helical" evidence="5">
    <location>
        <begin position="771"/>
        <end position="791"/>
    </location>
</feature>
<feature type="transmembrane region" description="Helical" evidence="5">
    <location>
        <begin position="627"/>
        <end position="646"/>
    </location>
</feature>
<evidence type="ECO:0000256" key="3">
    <source>
        <dbReference type="PROSITE-ProRule" id="PRU00023"/>
    </source>
</evidence>
<gene>
    <name evidence="6" type="ORF">SNEC2469_LOCUS5312</name>
</gene>
<keyword evidence="5" id="KW-1133">Transmembrane helix</keyword>
<evidence type="ECO:0000313" key="6">
    <source>
        <dbReference type="EMBL" id="CAE7252519.1"/>
    </source>
</evidence>
<sequence>MFGQQASDASAEEKVEAKRSLRTRQALSEQLGTARSKGQSDAALDLPINFLENLLLSSKKELDDRLDIDEVQKARDKLLDALYCKTIRGGTNEEMNAIMIYKGRPLRAQLLHFAVWVSAQLHENSCVARLLPYLSQSDLSAKAKYRLKPGSMDEAWLDAIHVASGLGAVPVMHVLLQHVTQATGIDSAAYVNTPCLVHHVAPQSDMNMNMNTNEQSNANEWDEDFYMPLHDATNAGNVELSLWLLAHGADACAGNKDGVSPLHFVATRGIEGGLEAESQVTHLVQSLLRHRAGLDVRVPEENPNKQMAGKTPLELAALDGSRFPKHMMHVLAPCLNSLSEPTFFSDIYFLVGLNEDAALEVVRELARRSIRQPELLHNLRFDSQLSGRTDVMAAIFFEAPSAASEMLDLLMVEPHVQDVAKHNVPNKTSFWGLFSNLPMHCTYRPDVVVQDSLLIPSWKFDSQKSFDQQPNIQWHADFIPAVHKSRQSRDHVSSVCVKALLIPNMLDMDIVMAMSRVESQDLPVFGKLSIQGIVHCLWENLFQTAWHFNLFCMVVELACCVHWGLAGLHTLSVNTKEGTWAAVSWVIMTSSGFRDILLLIVLLFNWSSKQLGHQSPLMQSMWSLRSSTLATWCLPTLFLSFIQLVFSYSAQSSVQKLTSFPEEELLFLSTNVLFRSWTIIYTCRLHASGLPIHAISNSLVGGATRQIMVITMMIFASFCFAFLIIDSNKKSSWVLSSAYRGLLFGSGMGLDNLGLDVGPGFGDNDVLMTEVSVIGSSFFCVIVLNLIIAVYSSEYNRVQGDIPHHFLHARTIYCLMYFLSGHTLPWKGHHFNRLLLVGAVGTCVLSIAAPIFLFVGVWIPSVVLALAEVAILAALLQCDWFSMEGVAHSKEEHFLWICYRADDSAGNLDDGGLTAENNFRDKLVEVRTHVDTCWAGLRSKAAGVDHKLDELIEILQ</sequence>
<protein>
    <submittedName>
        <fullName evidence="6">Uncharacterized protein</fullName>
    </submittedName>
</protein>
<dbReference type="EMBL" id="CAJNJA010009973">
    <property type="protein sequence ID" value="CAE7252519.1"/>
    <property type="molecule type" value="Genomic_DNA"/>
</dbReference>
<feature type="region of interest" description="Disordered" evidence="4">
    <location>
        <begin position="1"/>
        <end position="21"/>
    </location>
</feature>
<evidence type="ECO:0000256" key="5">
    <source>
        <dbReference type="SAM" id="Phobius"/>
    </source>
</evidence>
<feature type="transmembrane region" description="Helical" evidence="5">
    <location>
        <begin position="834"/>
        <end position="852"/>
    </location>
</feature>
<evidence type="ECO:0000256" key="4">
    <source>
        <dbReference type="SAM" id="MobiDB-lite"/>
    </source>
</evidence>
<dbReference type="SUPFAM" id="SSF48403">
    <property type="entry name" value="Ankyrin repeat"/>
    <property type="match status" value="1"/>
</dbReference>
<accession>A0A812M5L8</accession>